<sequence>MNPGSNPFAGITRQSISLGLFMVGLVLVIAAVSHDQHLQLMWYALPAVALALGATVLWHEWRAFRVWHAGLNTTFRQRRQEREEALTKEAHERALAIIEGKGQGLDYRARAIRATQISIWVADVPSQQIIFEGIHHGVRDFLPDTRIYHGREWYQRLHPQETEMVEYRFKEFLKQRIPEFEMEYRVPDDRGSWRWILSRGLVIQQDEHGHTVVAAGTHTDIHQRKLAQIAHAQERALFNSGPIVIFRFGLGGDRIIDFISQNAGRLWRYADPDWTAVGKSTSELVHPDDLMQVRGAINAAYSEGKPNVDAQLRLRRGDGTYHWHSMRLLFEMEDGRPHARGYLMDVQERKALEELASEHNQALEALVQQLHMAQADSVVLQETSDLLNSAEDVDEAFEIVRRAADAVFPGWSGSLSAIMTHGGLSLVGQWGAPPWQDAEFQLKDCWGLRRGKPHGYVDEDRQLRCNHIHPDADGLLMPYVCVPMSANGETVGALHLFSNDKATPEQVSDIEVRAERFAETLKLAMSNLRLRAWLRDQATRDGLTGLYNRRLLDERLPIEIKRSHRDRLPVSLAMVDVDHFKRFNDDYGHDAGDLVLKSISELLMDRVRVYDLACRYGGEELVLLMPGCQMEDAIVKLEAIRIDVAAMQISYQGFMLPPVTISIGLAETHGGSAEALLRQADEALYRAKRQGRNRMVVQDDAMPPVEEMH</sequence>
<keyword evidence="4" id="KW-0472">Membrane</keyword>
<protein>
    <recommendedName>
        <fullName evidence="1">diguanylate cyclase</fullName>
        <ecNumber evidence="1">2.7.7.65</ecNumber>
    </recommendedName>
</protein>
<dbReference type="Gene3D" id="3.30.70.270">
    <property type="match status" value="1"/>
</dbReference>
<dbReference type="Gene3D" id="3.30.450.20">
    <property type="entry name" value="PAS domain"/>
    <property type="match status" value="2"/>
</dbReference>
<dbReference type="GO" id="GO:0052621">
    <property type="term" value="F:diguanylate cyclase activity"/>
    <property type="evidence" value="ECO:0007669"/>
    <property type="project" value="UniProtKB-EC"/>
</dbReference>
<dbReference type="InterPro" id="IPR000160">
    <property type="entry name" value="GGDEF_dom"/>
</dbReference>
<feature type="coiled-coil region" evidence="3">
    <location>
        <begin position="349"/>
        <end position="376"/>
    </location>
</feature>
<dbReference type="SUPFAM" id="SSF55073">
    <property type="entry name" value="Nucleotide cyclase"/>
    <property type="match status" value="1"/>
</dbReference>
<dbReference type="InterPro" id="IPR000700">
    <property type="entry name" value="PAS-assoc_C"/>
</dbReference>
<evidence type="ECO:0000259" key="6">
    <source>
        <dbReference type="PROSITE" id="PS50887"/>
    </source>
</evidence>
<proteinExistence type="predicted"/>
<keyword evidence="4" id="KW-0812">Transmembrane</keyword>
<comment type="caution">
    <text evidence="7">The sequence shown here is derived from an EMBL/GenBank/DDBJ whole genome shotgun (WGS) entry which is preliminary data.</text>
</comment>
<keyword evidence="4" id="KW-1133">Transmembrane helix</keyword>
<evidence type="ECO:0000313" key="7">
    <source>
        <dbReference type="EMBL" id="RRS05456.1"/>
    </source>
</evidence>
<dbReference type="EC" id="2.7.7.65" evidence="1"/>
<dbReference type="InterPro" id="IPR029016">
    <property type="entry name" value="GAF-like_dom_sf"/>
</dbReference>
<dbReference type="AlphaFoldDB" id="A0A426VEV4"/>
<dbReference type="InterPro" id="IPR029787">
    <property type="entry name" value="Nucleotide_cyclase"/>
</dbReference>
<dbReference type="GO" id="GO:1902201">
    <property type="term" value="P:negative regulation of bacterial-type flagellum-dependent cell motility"/>
    <property type="evidence" value="ECO:0007669"/>
    <property type="project" value="TreeGrafter"/>
</dbReference>
<keyword evidence="8" id="KW-1185">Reference proteome</keyword>
<evidence type="ECO:0000256" key="2">
    <source>
        <dbReference type="ARBA" id="ARBA00034247"/>
    </source>
</evidence>
<dbReference type="OrthoDB" id="9813903at2"/>
<comment type="catalytic activity">
    <reaction evidence="2">
        <text>2 GTP = 3',3'-c-di-GMP + 2 diphosphate</text>
        <dbReference type="Rhea" id="RHEA:24898"/>
        <dbReference type="ChEBI" id="CHEBI:33019"/>
        <dbReference type="ChEBI" id="CHEBI:37565"/>
        <dbReference type="ChEBI" id="CHEBI:58805"/>
        <dbReference type="EC" id="2.7.7.65"/>
    </reaction>
</comment>
<dbReference type="CDD" id="cd00130">
    <property type="entry name" value="PAS"/>
    <property type="match status" value="1"/>
</dbReference>
<organism evidence="7 8">
    <name type="scientific">Aquabacterium soli</name>
    <dbReference type="NCBI Taxonomy" id="2493092"/>
    <lineage>
        <taxon>Bacteria</taxon>
        <taxon>Pseudomonadati</taxon>
        <taxon>Pseudomonadota</taxon>
        <taxon>Betaproteobacteria</taxon>
        <taxon>Burkholderiales</taxon>
        <taxon>Aquabacterium</taxon>
    </lineage>
</organism>
<dbReference type="SMART" id="SM00267">
    <property type="entry name" value="GGDEF"/>
    <property type="match status" value="1"/>
</dbReference>
<accession>A0A426VEV4</accession>
<dbReference type="InterPro" id="IPR000014">
    <property type="entry name" value="PAS"/>
</dbReference>
<dbReference type="Gene3D" id="3.30.450.40">
    <property type="match status" value="1"/>
</dbReference>
<dbReference type="SUPFAM" id="SSF55785">
    <property type="entry name" value="PYP-like sensor domain (PAS domain)"/>
    <property type="match status" value="2"/>
</dbReference>
<dbReference type="InterPro" id="IPR035965">
    <property type="entry name" value="PAS-like_dom_sf"/>
</dbReference>
<evidence type="ECO:0000256" key="4">
    <source>
        <dbReference type="SAM" id="Phobius"/>
    </source>
</evidence>
<reference evidence="7 8" key="1">
    <citation type="submission" date="2018-12" db="EMBL/GenBank/DDBJ databases">
        <title>The whole draft genome of Aquabacterium sp. SJQ9.</title>
        <authorList>
            <person name="Sun L."/>
            <person name="Gao X."/>
            <person name="Chen W."/>
            <person name="Huang K."/>
        </authorList>
    </citation>
    <scope>NUCLEOTIDE SEQUENCE [LARGE SCALE GENOMIC DNA]</scope>
    <source>
        <strain evidence="7 8">SJQ9</strain>
    </source>
</reference>
<dbReference type="GO" id="GO:0043709">
    <property type="term" value="P:cell adhesion involved in single-species biofilm formation"/>
    <property type="evidence" value="ECO:0007669"/>
    <property type="project" value="TreeGrafter"/>
</dbReference>
<dbReference type="PROSITE" id="PS50113">
    <property type="entry name" value="PAC"/>
    <property type="match status" value="1"/>
</dbReference>
<dbReference type="FunFam" id="3.30.70.270:FF:000001">
    <property type="entry name" value="Diguanylate cyclase domain protein"/>
    <property type="match status" value="1"/>
</dbReference>
<dbReference type="InterPro" id="IPR043128">
    <property type="entry name" value="Rev_trsase/Diguanyl_cyclase"/>
</dbReference>
<dbReference type="PROSITE" id="PS50887">
    <property type="entry name" value="GGDEF"/>
    <property type="match status" value="1"/>
</dbReference>
<dbReference type="Proteomes" id="UP000269265">
    <property type="component" value="Unassembled WGS sequence"/>
</dbReference>
<keyword evidence="3" id="KW-0175">Coiled coil</keyword>
<dbReference type="NCBIfam" id="TIGR00254">
    <property type="entry name" value="GGDEF"/>
    <property type="match status" value="1"/>
</dbReference>
<dbReference type="PANTHER" id="PTHR45138">
    <property type="entry name" value="REGULATORY COMPONENTS OF SENSORY TRANSDUCTION SYSTEM"/>
    <property type="match status" value="1"/>
</dbReference>
<dbReference type="InterPro" id="IPR050469">
    <property type="entry name" value="Diguanylate_Cyclase"/>
</dbReference>
<evidence type="ECO:0000256" key="1">
    <source>
        <dbReference type="ARBA" id="ARBA00012528"/>
    </source>
</evidence>
<evidence type="ECO:0000313" key="8">
    <source>
        <dbReference type="Proteomes" id="UP000269265"/>
    </source>
</evidence>
<name>A0A426VEV4_9BURK</name>
<feature type="domain" description="GGDEF" evidence="6">
    <location>
        <begin position="568"/>
        <end position="700"/>
    </location>
</feature>
<dbReference type="Pfam" id="PF00990">
    <property type="entry name" value="GGDEF"/>
    <property type="match status" value="1"/>
</dbReference>
<feature type="transmembrane region" description="Helical" evidence="4">
    <location>
        <begin position="40"/>
        <end position="58"/>
    </location>
</feature>
<gene>
    <name evidence="7" type="ORF">EIP75_04400</name>
</gene>
<feature type="domain" description="PAC" evidence="5">
    <location>
        <begin position="180"/>
        <end position="233"/>
    </location>
</feature>
<dbReference type="SUPFAM" id="SSF55781">
    <property type="entry name" value="GAF domain-like"/>
    <property type="match status" value="1"/>
</dbReference>
<dbReference type="PANTHER" id="PTHR45138:SF9">
    <property type="entry name" value="DIGUANYLATE CYCLASE DGCM-RELATED"/>
    <property type="match status" value="1"/>
</dbReference>
<dbReference type="Pfam" id="PF08447">
    <property type="entry name" value="PAS_3"/>
    <property type="match status" value="2"/>
</dbReference>
<dbReference type="InterPro" id="IPR013655">
    <property type="entry name" value="PAS_fold_3"/>
</dbReference>
<feature type="transmembrane region" description="Helical" evidence="4">
    <location>
        <begin position="16"/>
        <end position="34"/>
    </location>
</feature>
<dbReference type="GO" id="GO:0005886">
    <property type="term" value="C:plasma membrane"/>
    <property type="evidence" value="ECO:0007669"/>
    <property type="project" value="TreeGrafter"/>
</dbReference>
<dbReference type="EMBL" id="RSED01000003">
    <property type="protein sequence ID" value="RRS05456.1"/>
    <property type="molecule type" value="Genomic_DNA"/>
</dbReference>
<evidence type="ECO:0000256" key="3">
    <source>
        <dbReference type="SAM" id="Coils"/>
    </source>
</evidence>
<evidence type="ECO:0000259" key="5">
    <source>
        <dbReference type="PROSITE" id="PS50113"/>
    </source>
</evidence>
<dbReference type="RefSeq" id="WP_125242024.1">
    <property type="nucleotide sequence ID" value="NZ_RSED01000003.1"/>
</dbReference>
<dbReference type="CDD" id="cd01949">
    <property type="entry name" value="GGDEF"/>
    <property type="match status" value="1"/>
</dbReference>